<dbReference type="EMBL" id="UOFI01000023">
    <property type="protein sequence ID" value="VAW62467.1"/>
    <property type="molecule type" value="Genomic_DNA"/>
</dbReference>
<protein>
    <submittedName>
        <fullName evidence="2">Uncharacterized protein</fullName>
    </submittedName>
</protein>
<accession>A0A3B0XH78</accession>
<sequence>MDRLKKTFGSLVEKHKDLIKQVGDKSNQERLAVADVFSIEPFYHQLHTISSYDFEFYTEASLIPAGYEKLICHFGEDGILQIRNEYREETYYDNFFIYHENEKWRLQLFVNGNDVKPTNVERLILDSEGNAVSYETYDGMTYTRFSYDYQEAGVIQKRYDDKDNLLETNELIFKDNIKPDIKSVVDQVILIIVDTVMKGLQSDGIYLEEDNEEPIECILLQYTAQGPFPPLVAMSPEVSLKKGEYPFYFYSANDMKHELFLDFSAQNCSVMDDLNFYFENKMHDIECDVSDKGHIDEVLKIEAEIFDIYVGICRKIKAKRKLASLIPVTKTFHVTARDFERCNEWDFLQATVSKSRLKIIQKQLDSYNNADALSIEKRALMENFNATLDEENKAYDCLKEKLKATSVNVKYSQHLHYHLEPYAYELRYNKPHTPGLLINNERLSLTPENKKHYKYHFDGDSLCFISYYDGDRLLNEMFFTYDDDTTSVHNFHHADSGLYLQEFDRMEYKKTKPNRLMSYKFRFLEETNFEFNNNGRLLSARMTSTFIHHPRVESTTSNKFYSYDKSGEMVKITSKTRQDNEHIVLYTA</sequence>
<keyword evidence="1" id="KW-0175">Coiled coil</keyword>
<gene>
    <name evidence="2" type="ORF">MNBD_GAMMA09-3730</name>
</gene>
<feature type="coiled-coil region" evidence="1">
    <location>
        <begin position="381"/>
        <end position="408"/>
    </location>
</feature>
<proteinExistence type="predicted"/>
<name>A0A3B0XH78_9ZZZZ</name>
<evidence type="ECO:0000313" key="2">
    <source>
        <dbReference type="EMBL" id="VAW62467.1"/>
    </source>
</evidence>
<reference evidence="2" key="1">
    <citation type="submission" date="2018-06" db="EMBL/GenBank/DDBJ databases">
        <authorList>
            <person name="Zhirakovskaya E."/>
        </authorList>
    </citation>
    <scope>NUCLEOTIDE SEQUENCE</scope>
</reference>
<organism evidence="2">
    <name type="scientific">hydrothermal vent metagenome</name>
    <dbReference type="NCBI Taxonomy" id="652676"/>
    <lineage>
        <taxon>unclassified sequences</taxon>
        <taxon>metagenomes</taxon>
        <taxon>ecological metagenomes</taxon>
    </lineage>
</organism>
<dbReference type="AlphaFoldDB" id="A0A3B0XH78"/>
<evidence type="ECO:0000256" key="1">
    <source>
        <dbReference type="SAM" id="Coils"/>
    </source>
</evidence>